<gene>
    <name evidence="2" type="ORF">SVIM_LOCUS144383</name>
</gene>
<dbReference type="AlphaFoldDB" id="A0A6N2KWF9"/>
<reference evidence="2" key="1">
    <citation type="submission" date="2019-03" db="EMBL/GenBank/DDBJ databases">
        <authorList>
            <person name="Mank J."/>
            <person name="Almeida P."/>
        </authorList>
    </citation>
    <scope>NUCLEOTIDE SEQUENCE</scope>
    <source>
        <strain evidence="2">78183</strain>
    </source>
</reference>
<accession>A0A6N2KWF9</accession>
<organism evidence="2">
    <name type="scientific">Salix viminalis</name>
    <name type="common">Common osier</name>
    <name type="synonym">Basket willow</name>
    <dbReference type="NCBI Taxonomy" id="40686"/>
    <lineage>
        <taxon>Eukaryota</taxon>
        <taxon>Viridiplantae</taxon>
        <taxon>Streptophyta</taxon>
        <taxon>Embryophyta</taxon>
        <taxon>Tracheophyta</taxon>
        <taxon>Spermatophyta</taxon>
        <taxon>Magnoliopsida</taxon>
        <taxon>eudicotyledons</taxon>
        <taxon>Gunneridae</taxon>
        <taxon>Pentapetalae</taxon>
        <taxon>rosids</taxon>
        <taxon>fabids</taxon>
        <taxon>Malpighiales</taxon>
        <taxon>Salicaceae</taxon>
        <taxon>Saliceae</taxon>
        <taxon>Salix</taxon>
    </lineage>
</organism>
<name>A0A6N2KWF9_SALVM</name>
<keyword evidence="1" id="KW-0472">Membrane</keyword>
<evidence type="ECO:0000256" key="1">
    <source>
        <dbReference type="SAM" id="Phobius"/>
    </source>
</evidence>
<proteinExistence type="predicted"/>
<sequence>MLNNFRAIVENTFQELLDSLFGAGYLAADTVLCLVLGKFYVMHFYRRELQCFDSFLLLPLPLTHSLIPRKTMSYV</sequence>
<keyword evidence="1" id="KW-0812">Transmembrane</keyword>
<evidence type="ECO:0000313" key="2">
    <source>
        <dbReference type="EMBL" id="VFU32633.1"/>
    </source>
</evidence>
<dbReference type="EMBL" id="CAADRP010000818">
    <property type="protein sequence ID" value="VFU32633.1"/>
    <property type="molecule type" value="Genomic_DNA"/>
</dbReference>
<keyword evidence="1" id="KW-1133">Transmembrane helix</keyword>
<protein>
    <submittedName>
        <fullName evidence="2">Uncharacterized protein</fullName>
    </submittedName>
</protein>
<feature type="transmembrane region" description="Helical" evidence="1">
    <location>
        <begin position="20"/>
        <end position="41"/>
    </location>
</feature>